<keyword evidence="1" id="KW-1133">Transmembrane helix</keyword>
<dbReference type="KEGG" id="bact:AB656_02535"/>
<feature type="transmembrane region" description="Helical" evidence="1">
    <location>
        <begin position="95"/>
        <end position="120"/>
    </location>
</feature>
<evidence type="ECO:0000313" key="3">
    <source>
        <dbReference type="Proteomes" id="UP000029015"/>
    </source>
</evidence>
<dbReference type="eggNOG" id="ENOG5031WFH">
    <property type="taxonomic scope" value="Bacteria"/>
</dbReference>
<dbReference type="PATRIC" id="fig|1437605.7.peg.522"/>
<keyword evidence="3" id="KW-1185">Reference proteome</keyword>
<gene>
    <name evidence="2" type="ORF">BACT_0786</name>
</gene>
<reference evidence="2 3" key="1">
    <citation type="submission" date="2014-03" db="EMBL/GenBank/DDBJ databases">
        <title>Genomics of Bifidobacteria.</title>
        <authorList>
            <person name="Ventura M."/>
            <person name="Milani C."/>
            <person name="Lugli G.A."/>
        </authorList>
    </citation>
    <scope>NUCLEOTIDE SEQUENCE [LARGE SCALE GENOMIC DNA]</scope>
    <source>
        <strain evidence="2 3">DSM 22766</strain>
    </source>
</reference>
<feature type="transmembrane region" description="Helical" evidence="1">
    <location>
        <begin position="215"/>
        <end position="237"/>
    </location>
</feature>
<evidence type="ECO:0000313" key="2">
    <source>
        <dbReference type="EMBL" id="KFI40084.1"/>
    </source>
</evidence>
<evidence type="ECO:0000256" key="1">
    <source>
        <dbReference type="SAM" id="Phobius"/>
    </source>
</evidence>
<feature type="transmembrane region" description="Helical" evidence="1">
    <location>
        <begin position="21"/>
        <end position="40"/>
    </location>
</feature>
<feature type="transmembrane region" description="Helical" evidence="1">
    <location>
        <begin position="174"/>
        <end position="195"/>
    </location>
</feature>
<dbReference type="EMBL" id="JGYK01000001">
    <property type="protein sequence ID" value="KFI40084.1"/>
    <property type="molecule type" value="Genomic_DNA"/>
</dbReference>
<organism evidence="2 3">
    <name type="scientific">Bifidobacterium actinocoloniiforme DSM 22766</name>
    <dbReference type="NCBI Taxonomy" id="1437605"/>
    <lineage>
        <taxon>Bacteria</taxon>
        <taxon>Bacillati</taxon>
        <taxon>Actinomycetota</taxon>
        <taxon>Actinomycetes</taxon>
        <taxon>Bifidobacteriales</taxon>
        <taxon>Bifidobacteriaceae</taxon>
        <taxon>Bifidobacterium</taxon>
    </lineage>
</organism>
<name>A0A086Z0N4_9BIFI</name>
<dbReference type="RefSeq" id="WP_033504069.1">
    <property type="nucleotide sequence ID" value="NZ_CP011786.1"/>
</dbReference>
<dbReference type="OrthoDB" id="10001807at2"/>
<dbReference type="Proteomes" id="UP000029015">
    <property type="component" value="Unassembled WGS sequence"/>
</dbReference>
<accession>A0A086Z0N4</accession>
<feature type="transmembrane region" description="Helical" evidence="1">
    <location>
        <begin position="140"/>
        <end position="167"/>
    </location>
</feature>
<protein>
    <recommendedName>
        <fullName evidence="4">ABC-2 family transporter protein</fullName>
    </recommendedName>
</protein>
<keyword evidence="1" id="KW-0472">Membrane</keyword>
<evidence type="ECO:0008006" key="4">
    <source>
        <dbReference type="Google" id="ProtNLM"/>
    </source>
</evidence>
<sequence>MNGIIAQVRLDNRRLESYGKVYGIALIIALPVIMALVMGLSGAKTTESVDGMFGGICGSVGCVTALYSMYPFLVTEQSGDIRFDGMIPISRSRQVLGRYIMSAFDLLAYLVGILLVPVVFDLTGTALDMPVVFDLTGTALDMPVLAVCGICLLTVLLLICIFLPLLYRFNSMSVLKGMSLSLIGLVALGFLISRIPQDWAARIAVFLTTSVLRTVILGVLVAVLAVLISIACSLRIYGKKEL</sequence>
<proteinExistence type="predicted"/>
<comment type="caution">
    <text evidence="2">The sequence shown here is derived from an EMBL/GenBank/DDBJ whole genome shotgun (WGS) entry which is preliminary data.</text>
</comment>
<feature type="transmembrane region" description="Helical" evidence="1">
    <location>
        <begin position="52"/>
        <end position="74"/>
    </location>
</feature>
<dbReference type="AlphaFoldDB" id="A0A086Z0N4"/>
<keyword evidence="1" id="KW-0812">Transmembrane</keyword>